<evidence type="ECO:0000313" key="2">
    <source>
        <dbReference type="EMBL" id="GLI60565.1"/>
    </source>
</evidence>
<feature type="region of interest" description="Disordered" evidence="1">
    <location>
        <begin position="717"/>
        <end position="771"/>
    </location>
</feature>
<keyword evidence="3" id="KW-1185">Reference proteome</keyword>
<feature type="compositionally biased region" description="Polar residues" evidence="1">
    <location>
        <begin position="311"/>
        <end position="336"/>
    </location>
</feature>
<feature type="compositionally biased region" description="Low complexity" evidence="1">
    <location>
        <begin position="673"/>
        <end position="690"/>
    </location>
</feature>
<name>A0ABQ5RSL1_9CHLO</name>
<evidence type="ECO:0000256" key="1">
    <source>
        <dbReference type="SAM" id="MobiDB-lite"/>
    </source>
</evidence>
<protein>
    <submittedName>
        <fullName evidence="2">Uncharacterized protein</fullName>
    </submittedName>
</protein>
<dbReference type="EMBL" id="BSDZ01000008">
    <property type="protein sequence ID" value="GLI60565.1"/>
    <property type="molecule type" value="Genomic_DNA"/>
</dbReference>
<dbReference type="Proteomes" id="UP001165090">
    <property type="component" value="Unassembled WGS sequence"/>
</dbReference>
<sequence length="771" mass="80783">MLSLYKGKSICLSDWRKFTSSPIRRGHRRCLVARRQAGRSRIVTRAMFDEMEAFTNLLSPGVASVLTAVIAVSSVSINLYGGLLTERKRADLAKQVERERQAAVQMKEMKSLVARYRGPLLEAAVDLESRLVAVATGRTARGGGRGVVEEEVVYTLFTVSQFLGFVELVRREGPRERSFLQQGNPQGTDTLANLLEGFRFIMCAHPSALQAWYDEGDNRCHPGARSRKGVPYGDIAGSLQAAVTGAAVAEGGTGSGTNRSSSNGGWLGFGALINLGGRAGGSKNSSNNTGTSVVVNSSSSSSNDRGLVSAGRSQNNGNVDLTGNRNDGITSSNGCSIPTAGGGSSSSSGAGDGRVVMDVRSGGSNSGDPCTAVATGVALAGVTSSSNENGSSGGSSSSSSSSSDGGGGVHPGNQWPGGNVLHMSRGTQRAVGSFMIITPFGAPRHYTLSYSDFYRRFYCDETFAAWLEPVFSDLVALIDTPGGWPGCAPFPVNPWTRLLLLQQLLVDTIDLLDPFMVRTSEQHRWRLAPIPYAPLPNAESYKERLRVLESMADTAMPSMDSVFLRVGWARSARDGASNEYLGSNEKITEKLYYVYPGSATSSAGTNARAATASGGSSTSAFRDPSTAHGAMGSPSRTAYERGLAGLPFSSMDEMDEVASTLPYYSASGWQPVPGSSGPSGAIPGSGSSSGWQAFTPASTPAVALGQGYDRVTGWQTEPVLGREGGGGSGTASSGGEGTEPSVPYIPPPNTLVDPSQLPQSRSWGPRQRQGQ</sequence>
<feature type="region of interest" description="Disordered" evidence="1">
    <location>
        <begin position="673"/>
        <end position="694"/>
    </location>
</feature>
<gene>
    <name evidence="2" type="ORF">VaNZ11_002724</name>
</gene>
<proteinExistence type="predicted"/>
<feature type="compositionally biased region" description="Low complexity" evidence="1">
    <location>
        <begin position="600"/>
        <end position="620"/>
    </location>
</feature>
<feature type="compositionally biased region" description="Low complexity" evidence="1">
    <location>
        <begin position="383"/>
        <end position="403"/>
    </location>
</feature>
<comment type="caution">
    <text evidence="2">The sequence shown here is derived from an EMBL/GenBank/DDBJ whole genome shotgun (WGS) entry which is preliminary data.</text>
</comment>
<evidence type="ECO:0000313" key="3">
    <source>
        <dbReference type="Proteomes" id="UP001165090"/>
    </source>
</evidence>
<feature type="compositionally biased region" description="Gly residues" evidence="1">
    <location>
        <begin position="722"/>
        <end position="737"/>
    </location>
</feature>
<feature type="compositionally biased region" description="Polar residues" evidence="1">
    <location>
        <begin position="752"/>
        <end position="771"/>
    </location>
</feature>
<feature type="region of interest" description="Disordered" evidence="1">
    <location>
        <begin position="280"/>
        <end position="368"/>
    </location>
</feature>
<accession>A0ABQ5RSL1</accession>
<feature type="region of interest" description="Disordered" evidence="1">
    <location>
        <begin position="383"/>
        <end position="422"/>
    </location>
</feature>
<feature type="compositionally biased region" description="Low complexity" evidence="1">
    <location>
        <begin position="281"/>
        <end position="303"/>
    </location>
</feature>
<organism evidence="2 3">
    <name type="scientific">Volvox africanus</name>
    <dbReference type="NCBI Taxonomy" id="51714"/>
    <lineage>
        <taxon>Eukaryota</taxon>
        <taxon>Viridiplantae</taxon>
        <taxon>Chlorophyta</taxon>
        <taxon>core chlorophytes</taxon>
        <taxon>Chlorophyceae</taxon>
        <taxon>CS clade</taxon>
        <taxon>Chlamydomonadales</taxon>
        <taxon>Volvocaceae</taxon>
        <taxon>Volvox</taxon>
    </lineage>
</organism>
<feature type="region of interest" description="Disordered" evidence="1">
    <location>
        <begin position="600"/>
        <end position="638"/>
    </location>
</feature>
<reference evidence="2 3" key="1">
    <citation type="journal article" date="2023" name="IScience">
        <title>Expanded male sex-determining region conserved during the evolution of homothallism in the green alga Volvox.</title>
        <authorList>
            <person name="Yamamoto K."/>
            <person name="Matsuzaki R."/>
            <person name="Mahakham W."/>
            <person name="Heman W."/>
            <person name="Sekimoto H."/>
            <person name="Kawachi M."/>
            <person name="Minakuchi Y."/>
            <person name="Toyoda A."/>
            <person name="Nozaki H."/>
        </authorList>
    </citation>
    <scope>NUCLEOTIDE SEQUENCE [LARGE SCALE GENOMIC DNA]</scope>
    <source>
        <strain evidence="2 3">NIES-4468</strain>
    </source>
</reference>